<keyword evidence="2" id="KW-1185">Reference proteome</keyword>
<dbReference type="InterPro" id="IPR032710">
    <property type="entry name" value="NTF2-like_dom_sf"/>
</dbReference>
<accession>A0A370HKB3</accession>
<dbReference type="Proteomes" id="UP000255355">
    <property type="component" value="Unassembled WGS sequence"/>
</dbReference>
<dbReference type="AlphaFoldDB" id="A0A370HKB3"/>
<protein>
    <recommendedName>
        <fullName evidence="3">SnoaL-like protein</fullName>
    </recommendedName>
</protein>
<organism evidence="1 2">
    <name type="scientific">Nocardia mexicana</name>
    <dbReference type="NCBI Taxonomy" id="279262"/>
    <lineage>
        <taxon>Bacteria</taxon>
        <taxon>Bacillati</taxon>
        <taxon>Actinomycetota</taxon>
        <taxon>Actinomycetes</taxon>
        <taxon>Mycobacteriales</taxon>
        <taxon>Nocardiaceae</taxon>
        <taxon>Nocardia</taxon>
    </lineage>
</organism>
<reference evidence="1 2" key="1">
    <citation type="submission" date="2018-07" db="EMBL/GenBank/DDBJ databases">
        <title>Genomic Encyclopedia of Type Strains, Phase IV (KMG-IV): sequencing the most valuable type-strain genomes for metagenomic binning, comparative biology and taxonomic classification.</title>
        <authorList>
            <person name="Goeker M."/>
        </authorList>
    </citation>
    <scope>NUCLEOTIDE SEQUENCE [LARGE SCALE GENOMIC DNA]</scope>
    <source>
        <strain evidence="1 2">DSM 44952</strain>
    </source>
</reference>
<sequence length="143" mass="15847">MAIMVVQATCGTLIGRHQPPMSNTPDQATIELAENWVKALKNIDLFLEITTEDCQVWHSADDKWVSVAEAVAAVYERSGDDGVPDFRAEGITYTENGFFNEASTEVQISGQRVKLHLLQIVEARDGKAVRVREYIGPEMGIQP</sequence>
<evidence type="ECO:0000313" key="1">
    <source>
        <dbReference type="EMBL" id="RDI55959.1"/>
    </source>
</evidence>
<dbReference type="STRING" id="1210089.GCA_001613165_01918"/>
<dbReference type="EMBL" id="QQAZ01000001">
    <property type="protein sequence ID" value="RDI55959.1"/>
    <property type="molecule type" value="Genomic_DNA"/>
</dbReference>
<evidence type="ECO:0008006" key="3">
    <source>
        <dbReference type="Google" id="ProtNLM"/>
    </source>
</evidence>
<comment type="caution">
    <text evidence="1">The sequence shown here is derived from an EMBL/GenBank/DDBJ whole genome shotgun (WGS) entry which is preliminary data.</text>
</comment>
<evidence type="ECO:0000313" key="2">
    <source>
        <dbReference type="Proteomes" id="UP000255355"/>
    </source>
</evidence>
<gene>
    <name evidence="1" type="ORF">DFR68_101796</name>
</gene>
<proteinExistence type="predicted"/>
<dbReference type="SUPFAM" id="SSF54427">
    <property type="entry name" value="NTF2-like"/>
    <property type="match status" value="1"/>
</dbReference>
<name>A0A370HKB3_9NOCA</name>
<dbReference type="Gene3D" id="3.10.450.50">
    <property type="match status" value="1"/>
</dbReference>